<dbReference type="Pfam" id="PF00078">
    <property type="entry name" value="RVT_1"/>
    <property type="match status" value="1"/>
</dbReference>
<evidence type="ECO:0000256" key="7">
    <source>
        <dbReference type="ARBA" id="ARBA00022918"/>
    </source>
</evidence>
<dbReference type="GO" id="GO:0006508">
    <property type="term" value="P:proteolysis"/>
    <property type="evidence" value="ECO:0007669"/>
    <property type="project" value="UniProtKB-KW"/>
</dbReference>
<dbReference type="InterPro" id="IPR053134">
    <property type="entry name" value="RNA-dir_DNA_polymerase"/>
</dbReference>
<dbReference type="Gene3D" id="3.10.10.10">
    <property type="entry name" value="HIV Type 1 Reverse Transcriptase, subunit A, domain 1"/>
    <property type="match status" value="1"/>
</dbReference>
<keyword evidence="7" id="KW-0695">RNA-directed DNA polymerase</keyword>
<dbReference type="InterPro" id="IPR000477">
    <property type="entry name" value="RT_dom"/>
</dbReference>
<reference evidence="9" key="1">
    <citation type="submission" date="2020-06" db="EMBL/GenBank/DDBJ databases">
        <authorList>
            <person name="Li T."/>
            <person name="Hu X."/>
            <person name="Zhang T."/>
            <person name="Song X."/>
            <person name="Zhang H."/>
            <person name="Dai N."/>
            <person name="Sheng W."/>
            <person name="Hou X."/>
            <person name="Wei L."/>
        </authorList>
    </citation>
    <scope>NUCLEOTIDE SEQUENCE</scope>
    <source>
        <strain evidence="9">G02</strain>
        <tissue evidence="9">Leaf</tissue>
    </source>
</reference>
<proteinExistence type="predicted"/>
<dbReference type="PANTHER" id="PTHR24559">
    <property type="entry name" value="TRANSPOSON TY3-I GAG-POL POLYPROTEIN"/>
    <property type="match status" value="1"/>
</dbReference>
<sequence length="360" mass="41567">MIESSGQPKVVFVGERKVVPVCVISAMEARQLMLKRCEAYLTHVTDAEKVNPMLEEIPVVRDFPEVFPDDLPGLPPHREVDFKIETLTGVAPIFIVPYRMAPVELQELKKQIEELLEKGFIRPSTSPWGAPVLFVKKKDGSMRLCVDYRQLNMVTVKNKYPLSRINDLLDQLKGATTFSKIDLRSRYWQLRIAEKDIPKTAFLTRYGHYEFLVMPFGLTNAPAAFMALMNRTFHEYLDQFVIIFIDDILVYSRSMVEHEQHLRIVLQILKEKELYAKLRKCEFWISQVVFLGYVISGDGIMPDPAKVKAIMEWRVPKNATKVRSFLGLAGYYRRFVEGFSIIAGPLTKLLRKGVVFQWTE</sequence>
<evidence type="ECO:0000256" key="5">
    <source>
        <dbReference type="ARBA" id="ARBA00022759"/>
    </source>
</evidence>
<dbReference type="SUPFAM" id="SSF56672">
    <property type="entry name" value="DNA/RNA polymerases"/>
    <property type="match status" value="1"/>
</dbReference>
<dbReference type="CDD" id="cd01647">
    <property type="entry name" value="RT_LTR"/>
    <property type="match status" value="1"/>
</dbReference>
<accession>A0AAW2W3Z9</accession>
<keyword evidence="2" id="KW-0808">Transferase</keyword>
<dbReference type="PANTHER" id="PTHR24559:SF444">
    <property type="entry name" value="REVERSE TRANSCRIPTASE DOMAIN-CONTAINING PROTEIN"/>
    <property type="match status" value="1"/>
</dbReference>
<evidence type="ECO:0000256" key="3">
    <source>
        <dbReference type="ARBA" id="ARBA00022695"/>
    </source>
</evidence>
<evidence type="ECO:0000256" key="2">
    <source>
        <dbReference type="ARBA" id="ARBA00022679"/>
    </source>
</evidence>
<dbReference type="EMBL" id="JACGWJ010000002">
    <property type="protein sequence ID" value="KAL0434865.1"/>
    <property type="molecule type" value="Genomic_DNA"/>
</dbReference>
<evidence type="ECO:0000256" key="4">
    <source>
        <dbReference type="ARBA" id="ARBA00022722"/>
    </source>
</evidence>
<evidence type="ECO:0000259" key="8">
    <source>
        <dbReference type="PROSITE" id="PS50878"/>
    </source>
</evidence>
<dbReference type="PROSITE" id="PS50878">
    <property type="entry name" value="RT_POL"/>
    <property type="match status" value="1"/>
</dbReference>
<dbReference type="GO" id="GO:0003964">
    <property type="term" value="F:RNA-directed DNA polymerase activity"/>
    <property type="evidence" value="ECO:0007669"/>
    <property type="project" value="UniProtKB-KW"/>
</dbReference>
<evidence type="ECO:0000256" key="1">
    <source>
        <dbReference type="ARBA" id="ARBA00022670"/>
    </source>
</evidence>
<evidence type="ECO:0000313" key="9">
    <source>
        <dbReference type="EMBL" id="KAL0434865.1"/>
    </source>
</evidence>
<dbReference type="GO" id="GO:0004519">
    <property type="term" value="F:endonuclease activity"/>
    <property type="evidence" value="ECO:0007669"/>
    <property type="project" value="UniProtKB-KW"/>
</dbReference>
<dbReference type="InterPro" id="IPR043128">
    <property type="entry name" value="Rev_trsase/Diguanyl_cyclase"/>
</dbReference>
<dbReference type="FunFam" id="3.10.10.10:FF:000007">
    <property type="entry name" value="Retrovirus-related Pol polyprotein from transposon 17.6-like Protein"/>
    <property type="match status" value="1"/>
</dbReference>
<organism evidence="9">
    <name type="scientific">Sesamum radiatum</name>
    <name type="common">Black benniseed</name>
    <dbReference type="NCBI Taxonomy" id="300843"/>
    <lineage>
        <taxon>Eukaryota</taxon>
        <taxon>Viridiplantae</taxon>
        <taxon>Streptophyta</taxon>
        <taxon>Embryophyta</taxon>
        <taxon>Tracheophyta</taxon>
        <taxon>Spermatophyta</taxon>
        <taxon>Magnoliopsida</taxon>
        <taxon>eudicotyledons</taxon>
        <taxon>Gunneridae</taxon>
        <taxon>Pentapetalae</taxon>
        <taxon>asterids</taxon>
        <taxon>lamiids</taxon>
        <taxon>Lamiales</taxon>
        <taxon>Pedaliaceae</taxon>
        <taxon>Sesamum</taxon>
    </lineage>
</organism>
<keyword evidence="1" id="KW-0645">Protease</keyword>
<gene>
    <name evidence="9" type="ORF">Sradi_0194400</name>
</gene>
<keyword evidence="3" id="KW-0548">Nucleotidyltransferase</keyword>
<keyword evidence="6" id="KW-0378">Hydrolase</keyword>
<evidence type="ECO:0000256" key="6">
    <source>
        <dbReference type="ARBA" id="ARBA00022801"/>
    </source>
</evidence>
<dbReference type="GO" id="GO:0008233">
    <property type="term" value="F:peptidase activity"/>
    <property type="evidence" value="ECO:0007669"/>
    <property type="project" value="UniProtKB-KW"/>
</dbReference>
<comment type="caution">
    <text evidence="9">The sequence shown here is derived from an EMBL/GenBank/DDBJ whole genome shotgun (WGS) entry which is preliminary data.</text>
</comment>
<feature type="domain" description="Reverse transcriptase" evidence="8">
    <location>
        <begin position="116"/>
        <end position="295"/>
    </location>
</feature>
<name>A0AAW2W3Z9_SESRA</name>
<dbReference type="InterPro" id="IPR043502">
    <property type="entry name" value="DNA/RNA_pol_sf"/>
</dbReference>
<dbReference type="AlphaFoldDB" id="A0AAW2W3Z9"/>
<dbReference type="Gene3D" id="3.30.70.270">
    <property type="match status" value="2"/>
</dbReference>
<keyword evidence="5" id="KW-0255">Endonuclease</keyword>
<protein>
    <submittedName>
        <fullName evidence="9">Retrovirus-related Pol polyprotein from transposon opus</fullName>
    </submittedName>
</protein>
<keyword evidence="4" id="KW-0540">Nuclease</keyword>
<reference evidence="9" key="2">
    <citation type="journal article" date="2024" name="Plant">
        <title>Genomic evolution and insights into agronomic trait innovations of Sesamum species.</title>
        <authorList>
            <person name="Miao H."/>
            <person name="Wang L."/>
            <person name="Qu L."/>
            <person name="Liu H."/>
            <person name="Sun Y."/>
            <person name="Le M."/>
            <person name="Wang Q."/>
            <person name="Wei S."/>
            <person name="Zheng Y."/>
            <person name="Lin W."/>
            <person name="Duan Y."/>
            <person name="Cao H."/>
            <person name="Xiong S."/>
            <person name="Wang X."/>
            <person name="Wei L."/>
            <person name="Li C."/>
            <person name="Ma Q."/>
            <person name="Ju M."/>
            <person name="Zhao R."/>
            <person name="Li G."/>
            <person name="Mu C."/>
            <person name="Tian Q."/>
            <person name="Mei H."/>
            <person name="Zhang T."/>
            <person name="Gao T."/>
            <person name="Zhang H."/>
        </authorList>
    </citation>
    <scope>NUCLEOTIDE SEQUENCE</scope>
    <source>
        <strain evidence="9">G02</strain>
    </source>
</reference>